<feature type="transmembrane region" description="Helical" evidence="2">
    <location>
        <begin position="76"/>
        <end position="102"/>
    </location>
</feature>
<keyword evidence="2" id="KW-0812">Transmembrane</keyword>
<gene>
    <name evidence="3" type="ORF">TrCOL_g10401</name>
</gene>
<accession>A0A9W7GIC0</accession>
<evidence type="ECO:0000313" key="4">
    <source>
        <dbReference type="Proteomes" id="UP001165065"/>
    </source>
</evidence>
<keyword evidence="4" id="KW-1185">Reference proteome</keyword>
<comment type="caution">
    <text evidence="3">The sequence shown here is derived from an EMBL/GenBank/DDBJ whole genome shotgun (WGS) entry which is preliminary data.</text>
</comment>
<dbReference type="AlphaFoldDB" id="A0A9W7GIC0"/>
<keyword evidence="2" id="KW-0472">Membrane</keyword>
<evidence type="ECO:0000256" key="2">
    <source>
        <dbReference type="SAM" id="Phobius"/>
    </source>
</evidence>
<evidence type="ECO:0000256" key="1">
    <source>
        <dbReference type="SAM" id="MobiDB-lite"/>
    </source>
</evidence>
<name>A0A9W7GIC0_9STRA</name>
<evidence type="ECO:0000313" key="3">
    <source>
        <dbReference type="EMBL" id="GMI44537.1"/>
    </source>
</evidence>
<proteinExistence type="predicted"/>
<dbReference type="EMBL" id="BRYA01000219">
    <property type="protein sequence ID" value="GMI44537.1"/>
    <property type="molecule type" value="Genomic_DNA"/>
</dbReference>
<keyword evidence="2" id="KW-1133">Transmembrane helix</keyword>
<organism evidence="3 4">
    <name type="scientific">Triparma columacea</name>
    <dbReference type="NCBI Taxonomy" id="722753"/>
    <lineage>
        <taxon>Eukaryota</taxon>
        <taxon>Sar</taxon>
        <taxon>Stramenopiles</taxon>
        <taxon>Ochrophyta</taxon>
        <taxon>Bolidophyceae</taxon>
        <taxon>Parmales</taxon>
        <taxon>Triparmaceae</taxon>
        <taxon>Triparma</taxon>
    </lineage>
</organism>
<protein>
    <recommendedName>
        <fullName evidence="5">Transmembrane protein</fullName>
    </recommendedName>
</protein>
<evidence type="ECO:0008006" key="5">
    <source>
        <dbReference type="Google" id="ProtNLM"/>
    </source>
</evidence>
<reference evidence="4" key="1">
    <citation type="journal article" date="2023" name="Commun. Biol.">
        <title>Genome analysis of Parmales, the sister group of diatoms, reveals the evolutionary specialization of diatoms from phago-mixotrophs to photoautotrophs.</title>
        <authorList>
            <person name="Ban H."/>
            <person name="Sato S."/>
            <person name="Yoshikawa S."/>
            <person name="Yamada K."/>
            <person name="Nakamura Y."/>
            <person name="Ichinomiya M."/>
            <person name="Sato N."/>
            <person name="Blanc-Mathieu R."/>
            <person name="Endo H."/>
            <person name="Kuwata A."/>
            <person name="Ogata H."/>
        </authorList>
    </citation>
    <scope>NUCLEOTIDE SEQUENCE [LARGE SCALE GENOMIC DNA]</scope>
</reference>
<dbReference type="Proteomes" id="UP001165065">
    <property type="component" value="Unassembled WGS sequence"/>
</dbReference>
<sequence>MCIPMLIGGIIGYNKALTDDKSDFTSKSNNNNAANNNKTHTTGITKGRHPLYDKAPHPVKSALSASKDLNFSPPAVALRALGIASILSVGFTGFIVGGVMYYNGVTGVEDGVDLLRRWGDGTRGWIERKTGLVVRGERLKRDMEKVEGMTKEEEGEWIEGEIFGNPERVKFGEKE</sequence>
<feature type="region of interest" description="Disordered" evidence="1">
    <location>
        <begin position="27"/>
        <end position="51"/>
    </location>
</feature>
<dbReference type="OrthoDB" id="10475093at2759"/>